<feature type="transmembrane region" description="Helical" evidence="1">
    <location>
        <begin position="12"/>
        <end position="29"/>
    </location>
</feature>
<feature type="transmembrane region" description="Helical" evidence="1">
    <location>
        <begin position="80"/>
        <end position="96"/>
    </location>
</feature>
<organism evidence="2 3">
    <name type="scientific">Giardia muris</name>
    <dbReference type="NCBI Taxonomy" id="5742"/>
    <lineage>
        <taxon>Eukaryota</taxon>
        <taxon>Metamonada</taxon>
        <taxon>Diplomonadida</taxon>
        <taxon>Hexamitidae</taxon>
        <taxon>Giardiinae</taxon>
        <taxon>Giardia</taxon>
    </lineage>
</organism>
<gene>
    <name evidence="2" type="ORF">GMRT_13227</name>
</gene>
<evidence type="ECO:0000256" key="1">
    <source>
        <dbReference type="SAM" id="Phobius"/>
    </source>
</evidence>
<accession>A0A4Z1T877</accession>
<evidence type="ECO:0000313" key="2">
    <source>
        <dbReference type="EMBL" id="TNJ28701.1"/>
    </source>
</evidence>
<name>A0A4Z1T877_GIAMU</name>
<comment type="caution">
    <text evidence="2">The sequence shown here is derived from an EMBL/GenBank/DDBJ whole genome shotgun (WGS) entry which is preliminary data.</text>
</comment>
<keyword evidence="1" id="KW-0812">Transmembrane</keyword>
<sequence>MTKASGVAGEVVKWFLLVGAAAAFIADVIEVFPGTDTMGGHIYSLFFLLWIALSAIADFGTSFGDNFIENYWSGFMKHHLFHGFMVAWWALIRLHYTQPPGSGVRWGLWVSFIAFIITMICAIIVIIIGGLAMCGVV</sequence>
<evidence type="ECO:0000313" key="3">
    <source>
        <dbReference type="Proteomes" id="UP000315496"/>
    </source>
</evidence>
<feature type="transmembrane region" description="Helical" evidence="1">
    <location>
        <begin position="108"/>
        <end position="134"/>
    </location>
</feature>
<dbReference type="AlphaFoldDB" id="A0A4Z1T877"/>
<dbReference type="VEuPathDB" id="GiardiaDB:GMRT_13227"/>
<keyword evidence="1" id="KW-0472">Membrane</keyword>
<keyword evidence="3" id="KW-1185">Reference proteome</keyword>
<feature type="transmembrane region" description="Helical" evidence="1">
    <location>
        <begin position="41"/>
        <end position="59"/>
    </location>
</feature>
<dbReference type="Proteomes" id="UP000315496">
    <property type="component" value="Chromosome 2"/>
</dbReference>
<reference evidence="2 3" key="1">
    <citation type="submission" date="2019-05" db="EMBL/GenBank/DDBJ databases">
        <title>The compact genome of Giardia muris reveals important steps in the evolution of intestinal protozoan parasites.</title>
        <authorList>
            <person name="Xu F."/>
            <person name="Jimenez-Gonzalez A."/>
            <person name="Einarsson E."/>
            <person name="Astvaldsson A."/>
            <person name="Peirasmaki D."/>
            <person name="Eckmann L."/>
            <person name="Andersson J.O."/>
            <person name="Svard S.G."/>
            <person name="Jerlstrom-Hultqvist J."/>
        </authorList>
    </citation>
    <scope>NUCLEOTIDE SEQUENCE [LARGE SCALE GENOMIC DNA]</scope>
    <source>
        <strain evidence="2 3">Roberts-Thomson</strain>
    </source>
</reference>
<protein>
    <submittedName>
        <fullName evidence="2">Uncharacterized protein</fullName>
    </submittedName>
</protein>
<dbReference type="OrthoDB" id="10252106at2759"/>
<dbReference type="EMBL" id="VDLU01000002">
    <property type="protein sequence ID" value="TNJ28701.1"/>
    <property type="molecule type" value="Genomic_DNA"/>
</dbReference>
<proteinExistence type="predicted"/>
<keyword evidence="1" id="KW-1133">Transmembrane helix</keyword>